<organism evidence="4 6">
    <name type="scientific">Rotaria sordida</name>
    <dbReference type="NCBI Taxonomy" id="392033"/>
    <lineage>
        <taxon>Eukaryota</taxon>
        <taxon>Metazoa</taxon>
        <taxon>Spiralia</taxon>
        <taxon>Gnathifera</taxon>
        <taxon>Rotifera</taxon>
        <taxon>Eurotatoria</taxon>
        <taxon>Bdelloidea</taxon>
        <taxon>Philodinida</taxon>
        <taxon>Philodinidae</taxon>
        <taxon>Rotaria</taxon>
    </lineage>
</organism>
<evidence type="ECO:0000313" key="2">
    <source>
        <dbReference type="EMBL" id="CAF1110625.1"/>
    </source>
</evidence>
<evidence type="ECO:0000256" key="1">
    <source>
        <dbReference type="SAM" id="Phobius"/>
    </source>
</evidence>
<dbReference type="EMBL" id="CAJNOL010001254">
    <property type="protein sequence ID" value="CAF1322859.1"/>
    <property type="molecule type" value="Genomic_DNA"/>
</dbReference>
<keyword evidence="1" id="KW-0472">Membrane</keyword>
<comment type="caution">
    <text evidence="4">The sequence shown here is derived from an EMBL/GenBank/DDBJ whole genome shotgun (WGS) entry which is preliminary data.</text>
</comment>
<proteinExistence type="predicted"/>
<accession>A0A815FFR5</accession>
<keyword evidence="6" id="KW-1185">Reference proteome</keyword>
<sequence length="110" mass="12624">MNVTGNIQCDICKTSHGFSSADQRAIIVMTVLVAIALVFCYVGVLWFAIRTRFKLPKNSNVIDHTMHKNETFNNDDEENFDEYVQPIENIRSPLPPTTSTQHVYFKTEKE</sequence>
<dbReference type="EMBL" id="CAJNOO010001939">
    <property type="protein sequence ID" value="CAF1217571.1"/>
    <property type="molecule type" value="Genomic_DNA"/>
</dbReference>
<dbReference type="AlphaFoldDB" id="A0A815FFR5"/>
<dbReference type="EMBL" id="CAJNOH010000718">
    <property type="protein sequence ID" value="CAF1110625.1"/>
    <property type="molecule type" value="Genomic_DNA"/>
</dbReference>
<dbReference type="Proteomes" id="UP000663823">
    <property type="component" value="Unassembled WGS sequence"/>
</dbReference>
<evidence type="ECO:0000313" key="3">
    <source>
        <dbReference type="EMBL" id="CAF1217571.1"/>
    </source>
</evidence>
<evidence type="ECO:0000313" key="5">
    <source>
        <dbReference type="EMBL" id="CAF3905435.1"/>
    </source>
</evidence>
<dbReference type="OrthoDB" id="10055834at2759"/>
<dbReference type="Proteomes" id="UP000663870">
    <property type="component" value="Unassembled WGS sequence"/>
</dbReference>
<feature type="transmembrane region" description="Helical" evidence="1">
    <location>
        <begin position="25"/>
        <end position="49"/>
    </location>
</feature>
<reference evidence="4" key="1">
    <citation type="submission" date="2021-02" db="EMBL/GenBank/DDBJ databases">
        <authorList>
            <person name="Nowell W R."/>
        </authorList>
    </citation>
    <scope>NUCLEOTIDE SEQUENCE</scope>
</reference>
<keyword evidence="1" id="KW-1133">Transmembrane helix</keyword>
<dbReference type="EMBL" id="CAJOAX010004423">
    <property type="protein sequence ID" value="CAF3905435.1"/>
    <property type="molecule type" value="Genomic_DNA"/>
</dbReference>
<name>A0A815FFR5_9BILA</name>
<dbReference type="Proteomes" id="UP000663882">
    <property type="component" value="Unassembled WGS sequence"/>
</dbReference>
<protein>
    <submittedName>
        <fullName evidence="4">Uncharacterized protein</fullName>
    </submittedName>
</protein>
<gene>
    <name evidence="4" type="ORF">JXQ802_LOCUS30638</name>
    <name evidence="5" type="ORF">OTI717_LOCUS24012</name>
    <name evidence="2" type="ORF">PYM288_LOCUS20171</name>
    <name evidence="3" type="ORF">RFH988_LOCUS25463</name>
</gene>
<keyword evidence="1" id="KW-0812">Transmembrane</keyword>
<evidence type="ECO:0000313" key="6">
    <source>
        <dbReference type="Proteomes" id="UP000663870"/>
    </source>
</evidence>
<evidence type="ECO:0000313" key="4">
    <source>
        <dbReference type="EMBL" id="CAF1322859.1"/>
    </source>
</evidence>
<dbReference type="Proteomes" id="UP000663854">
    <property type="component" value="Unassembled WGS sequence"/>
</dbReference>